<keyword evidence="4" id="KW-1185">Reference proteome</keyword>
<evidence type="ECO:0000256" key="1">
    <source>
        <dbReference type="SAM" id="MobiDB-lite"/>
    </source>
</evidence>
<feature type="region of interest" description="Disordered" evidence="1">
    <location>
        <begin position="32"/>
        <end position="63"/>
    </location>
</feature>
<dbReference type="Proteomes" id="UP000011715">
    <property type="component" value="Unassembled WGS sequence"/>
</dbReference>
<gene>
    <name evidence="2" type="ORF">MAPG_01412</name>
</gene>
<name>A0A0C4DNM0_MAGP6</name>
<reference evidence="3" key="4">
    <citation type="journal article" date="2015" name="G3 (Bethesda)">
        <title>Genome sequences of three phytopathogenic species of the Magnaporthaceae family of fungi.</title>
        <authorList>
            <person name="Okagaki L.H."/>
            <person name="Nunes C.C."/>
            <person name="Sailsbery J."/>
            <person name="Clay B."/>
            <person name="Brown D."/>
            <person name="John T."/>
            <person name="Oh Y."/>
            <person name="Young N."/>
            <person name="Fitzgerald M."/>
            <person name="Haas B.J."/>
            <person name="Zeng Q."/>
            <person name="Young S."/>
            <person name="Adiconis X."/>
            <person name="Fan L."/>
            <person name="Levin J.Z."/>
            <person name="Mitchell T.K."/>
            <person name="Okubara P.A."/>
            <person name="Farman M.L."/>
            <person name="Kohn L.M."/>
            <person name="Birren B."/>
            <person name="Ma L.-J."/>
            <person name="Dean R.A."/>
        </authorList>
    </citation>
    <scope>NUCLEOTIDE SEQUENCE</scope>
    <source>
        <strain evidence="3">ATCC 64411 / 73-15</strain>
    </source>
</reference>
<accession>A0A0C4DNM0</accession>
<evidence type="ECO:0000313" key="4">
    <source>
        <dbReference type="Proteomes" id="UP000011715"/>
    </source>
</evidence>
<reference evidence="3" key="5">
    <citation type="submission" date="2015-06" db="UniProtKB">
        <authorList>
            <consortium name="EnsemblFungi"/>
        </authorList>
    </citation>
    <scope>IDENTIFICATION</scope>
    <source>
        <strain evidence="3">ATCC 64411</strain>
    </source>
</reference>
<proteinExistence type="predicted"/>
<dbReference type="EMBL" id="ADBL01000340">
    <property type="status" value="NOT_ANNOTATED_CDS"/>
    <property type="molecule type" value="Genomic_DNA"/>
</dbReference>
<sequence length="137" mass="15115">MLSAAPLTTCDVTSTKRTLRCPMTSDKVREATGLPVDRGGRGARSPSSRIEQTTPPWHTPSCYRPRRCPGSAAPLNLWIRRRPARSSDSRPWTVFDRAGGGHEWKWIVALNTNGMELRCSNSACSLDRSAFLDSVDA</sequence>
<dbReference type="AlphaFoldDB" id="A0A0C4DNM0"/>
<reference evidence="2" key="1">
    <citation type="submission" date="2010-05" db="EMBL/GenBank/DDBJ databases">
        <title>The Genome Sequence of Magnaporthe poae strain ATCC 64411.</title>
        <authorList>
            <consortium name="The Broad Institute Genome Sequencing Platform"/>
            <consortium name="Broad Institute Genome Sequencing Center for Infectious Disease"/>
            <person name="Ma L.-J."/>
            <person name="Dead R."/>
            <person name="Young S."/>
            <person name="Zeng Q."/>
            <person name="Koehrsen M."/>
            <person name="Alvarado L."/>
            <person name="Berlin A."/>
            <person name="Chapman S.B."/>
            <person name="Chen Z."/>
            <person name="Freedman E."/>
            <person name="Gellesch M."/>
            <person name="Goldberg J."/>
            <person name="Griggs A."/>
            <person name="Gujja S."/>
            <person name="Heilman E.R."/>
            <person name="Heiman D."/>
            <person name="Hepburn T."/>
            <person name="Howarth C."/>
            <person name="Jen D."/>
            <person name="Larson L."/>
            <person name="Mehta T."/>
            <person name="Neiman D."/>
            <person name="Pearson M."/>
            <person name="Roberts A."/>
            <person name="Saif S."/>
            <person name="Shea T."/>
            <person name="Shenoy N."/>
            <person name="Sisk P."/>
            <person name="Stolte C."/>
            <person name="Sykes S."/>
            <person name="Walk T."/>
            <person name="White J."/>
            <person name="Yandava C."/>
            <person name="Haas B."/>
            <person name="Nusbaum C."/>
            <person name="Birren B."/>
        </authorList>
    </citation>
    <scope>NUCLEOTIDE SEQUENCE</scope>
    <source>
        <strain evidence="2">ATCC 64411</strain>
    </source>
</reference>
<dbReference type="VEuPathDB" id="FungiDB:MAPG_01412"/>
<evidence type="ECO:0000313" key="3">
    <source>
        <dbReference type="EnsemblFungi" id="MAPG_01412T0"/>
    </source>
</evidence>
<reference evidence="4" key="2">
    <citation type="submission" date="2010-05" db="EMBL/GenBank/DDBJ databases">
        <title>The genome sequence of Magnaporthe poae strain ATCC 64411.</title>
        <authorList>
            <person name="Ma L.-J."/>
            <person name="Dead R."/>
            <person name="Young S."/>
            <person name="Zeng Q."/>
            <person name="Koehrsen M."/>
            <person name="Alvarado L."/>
            <person name="Berlin A."/>
            <person name="Chapman S.B."/>
            <person name="Chen Z."/>
            <person name="Freedman E."/>
            <person name="Gellesch M."/>
            <person name="Goldberg J."/>
            <person name="Griggs A."/>
            <person name="Gujja S."/>
            <person name="Heilman E.R."/>
            <person name="Heiman D."/>
            <person name="Hepburn T."/>
            <person name="Howarth C."/>
            <person name="Jen D."/>
            <person name="Larson L."/>
            <person name="Mehta T."/>
            <person name="Neiman D."/>
            <person name="Pearson M."/>
            <person name="Roberts A."/>
            <person name="Saif S."/>
            <person name="Shea T."/>
            <person name="Shenoy N."/>
            <person name="Sisk P."/>
            <person name="Stolte C."/>
            <person name="Sykes S."/>
            <person name="Walk T."/>
            <person name="White J."/>
            <person name="Yandava C."/>
            <person name="Haas B."/>
            <person name="Nusbaum C."/>
            <person name="Birren B."/>
        </authorList>
    </citation>
    <scope>NUCLEOTIDE SEQUENCE [LARGE SCALE GENOMIC DNA]</scope>
    <source>
        <strain evidence="4">ATCC 64411 / 73-15</strain>
    </source>
</reference>
<reference evidence="2" key="3">
    <citation type="submission" date="2011-03" db="EMBL/GenBank/DDBJ databases">
        <title>Annotation of Magnaporthe poae ATCC 64411.</title>
        <authorList>
            <person name="Ma L.-J."/>
            <person name="Dead R."/>
            <person name="Young S.K."/>
            <person name="Zeng Q."/>
            <person name="Gargeya S."/>
            <person name="Fitzgerald M."/>
            <person name="Haas B."/>
            <person name="Abouelleil A."/>
            <person name="Alvarado L."/>
            <person name="Arachchi H.M."/>
            <person name="Berlin A."/>
            <person name="Brown A."/>
            <person name="Chapman S.B."/>
            <person name="Chen Z."/>
            <person name="Dunbar C."/>
            <person name="Freedman E."/>
            <person name="Gearin G."/>
            <person name="Gellesch M."/>
            <person name="Goldberg J."/>
            <person name="Griggs A."/>
            <person name="Gujja S."/>
            <person name="Heiman D."/>
            <person name="Howarth C."/>
            <person name="Larson L."/>
            <person name="Lui A."/>
            <person name="MacDonald P.J.P."/>
            <person name="Mehta T."/>
            <person name="Montmayeur A."/>
            <person name="Murphy C."/>
            <person name="Neiman D."/>
            <person name="Pearson M."/>
            <person name="Priest M."/>
            <person name="Roberts A."/>
            <person name="Saif S."/>
            <person name="Shea T."/>
            <person name="Shenoy N."/>
            <person name="Sisk P."/>
            <person name="Stolte C."/>
            <person name="Sykes S."/>
            <person name="Yandava C."/>
            <person name="Wortman J."/>
            <person name="Nusbaum C."/>
            <person name="Birren B."/>
        </authorList>
    </citation>
    <scope>NUCLEOTIDE SEQUENCE</scope>
    <source>
        <strain evidence="2">ATCC 64411</strain>
    </source>
</reference>
<protein>
    <submittedName>
        <fullName evidence="2 3">Uncharacterized protein</fullName>
    </submittedName>
</protein>
<dbReference type="EMBL" id="GL876966">
    <property type="protein sequence ID" value="KLU82339.1"/>
    <property type="molecule type" value="Genomic_DNA"/>
</dbReference>
<evidence type="ECO:0000313" key="2">
    <source>
        <dbReference type="EMBL" id="KLU82339.1"/>
    </source>
</evidence>
<dbReference type="EnsemblFungi" id="MAPG_01412T0">
    <property type="protein sequence ID" value="MAPG_01412T0"/>
    <property type="gene ID" value="MAPG_01412"/>
</dbReference>
<organism evidence="3 4">
    <name type="scientific">Magnaporthiopsis poae (strain ATCC 64411 / 73-15)</name>
    <name type="common">Kentucky bluegrass fungus</name>
    <name type="synonym">Magnaporthe poae</name>
    <dbReference type="NCBI Taxonomy" id="644358"/>
    <lineage>
        <taxon>Eukaryota</taxon>
        <taxon>Fungi</taxon>
        <taxon>Dikarya</taxon>
        <taxon>Ascomycota</taxon>
        <taxon>Pezizomycotina</taxon>
        <taxon>Sordariomycetes</taxon>
        <taxon>Sordariomycetidae</taxon>
        <taxon>Magnaporthales</taxon>
        <taxon>Magnaporthaceae</taxon>
        <taxon>Magnaporthiopsis</taxon>
    </lineage>
</organism>